<evidence type="ECO:0000256" key="1">
    <source>
        <dbReference type="ARBA" id="ARBA00004653"/>
    </source>
</evidence>
<keyword evidence="4 10" id="KW-0812">Transmembrane</keyword>
<evidence type="ECO:0000313" key="11">
    <source>
        <dbReference type="EMBL" id="KFG42840.1"/>
    </source>
</evidence>
<dbReference type="GO" id="GO:0043001">
    <property type="term" value="P:Golgi to plasma membrane protein transport"/>
    <property type="evidence" value="ECO:0007669"/>
    <property type="project" value="TreeGrafter"/>
</dbReference>
<comment type="caution">
    <text evidence="11">The sequence shown here is derived from an EMBL/GenBank/DDBJ whole genome shotgun (WGS) entry which is preliminary data.</text>
</comment>
<keyword evidence="7" id="KW-0333">Golgi apparatus</keyword>
<evidence type="ECO:0000256" key="10">
    <source>
        <dbReference type="SAM" id="Phobius"/>
    </source>
</evidence>
<dbReference type="GO" id="GO:0006895">
    <property type="term" value="P:Golgi to endosome transport"/>
    <property type="evidence" value="ECO:0007669"/>
    <property type="project" value="TreeGrafter"/>
</dbReference>
<dbReference type="VEuPathDB" id="ToxoDB:TGP89_225500"/>
<comment type="subcellular location">
    <subcellularLocation>
        <location evidence="1">Golgi apparatus membrane</location>
        <topology evidence="1">Multi-pass membrane protein</topology>
    </subcellularLocation>
</comment>
<evidence type="ECO:0000256" key="4">
    <source>
        <dbReference type="ARBA" id="ARBA00022692"/>
    </source>
</evidence>
<comment type="similarity">
    <text evidence="2">Belongs to the SYS1 family.</text>
</comment>
<evidence type="ECO:0000256" key="5">
    <source>
        <dbReference type="ARBA" id="ARBA00022927"/>
    </source>
</evidence>
<feature type="compositionally biased region" description="Basic and acidic residues" evidence="9">
    <location>
        <begin position="361"/>
        <end position="377"/>
    </location>
</feature>
<evidence type="ECO:0000256" key="7">
    <source>
        <dbReference type="ARBA" id="ARBA00023034"/>
    </source>
</evidence>
<dbReference type="EMBL" id="AEYI02000986">
    <property type="protein sequence ID" value="KFG42840.1"/>
    <property type="molecule type" value="Genomic_DNA"/>
</dbReference>
<reference evidence="11 12" key="1">
    <citation type="submission" date="2014-03" db="EMBL/GenBank/DDBJ databases">
        <authorList>
            <person name="Sibley D."/>
            <person name="Venepally P."/>
            <person name="Karamycheva S."/>
            <person name="Hadjithomas M."/>
            <person name="Khan A."/>
            <person name="Brunk B."/>
            <person name="Roos D."/>
            <person name="Caler E."/>
            <person name="Lorenzi H."/>
        </authorList>
    </citation>
    <scope>NUCLEOTIDE SEQUENCE [LARGE SCALE GENOMIC DNA]</scope>
    <source>
        <strain evidence="12">p89</strain>
    </source>
</reference>
<name>A0A086KEM2_TOXGO</name>
<feature type="compositionally biased region" description="Polar residues" evidence="9">
    <location>
        <begin position="159"/>
        <end position="169"/>
    </location>
</feature>
<evidence type="ECO:0000256" key="8">
    <source>
        <dbReference type="ARBA" id="ARBA00023136"/>
    </source>
</evidence>
<feature type="region of interest" description="Disordered" evidence="9">
    <location>
        <begin position="155"/>
        <end position="197"/>
    </location>
</feature>
<feature type="compositionally biased region" description="Low complexity" evidence="9">
    <location>
        <begin position="336"/>
        <end position="358"/>
    </location>
</feature>
<dbReference type="GO" id="GO:0005802">
    <property type="term" value="C:trans-Golgi network"/>
    <property type="evidence" value="ECO:0007669"/>
    <property type="project" value="TreeGrafter"/>
</dbReference>
<dbReference type="Proteomes" id="UP000028828">
    <property type="component" value="Unassembled WGS sequence"/>
</dbReference>
<dbReference type="PANTHER" id="PTHR12952:SF0">
    <property type="entry name" value="PROTEIN SYS1 HOMOLOG"/>
    <property type="match status" value="1"/>
</dbReference>
<dbReference type="PANTHER" id="PTHR12952">
    <property type="entry name" value="SYS1"/>
    <property type="match status" value="1"/>
</dbReference>
<gene>
    <name evidence="11" type="ORF">TGP89_225500</name>
</gene>
<evidence type="ECO:0000256" key="9">
    <source>
        <dbReference type="SAM" id="MobiDB-lite"/>
    </source>
</evidence>
<evidence type="ECO:0000256" key="6">
    <source>
        <dbReference type="ARBA" id="ARBA00022989"/>
    </source>
</evidence>
<evidence type="ECO:0000256" key="3">
    <source>
        <dbReference type="ARBA" id="ARBA00022448"/>
    </source>
</evidence>
<dbReference type="Pfam" id="PF09801">
    <property type="entry name" value="SYS1"/>
    <property type="match status" value="1"/>
</dbReference>
<feature type="transmembrane region" description="Helical" evidence="10">
    <location>
        <begin position="240"/>
        <end position="260"/>
    </location>
</feature>
<dbReference type="GO" id="GO:0034067">
    <property type="term" value="P:protein localization to Golgi apparatus"/>
    <property type="evidence" value="ECO:0007669"/>
    <property type="project" value="TreeGrafter"/>
</dbReference>
<dbReference type="OrthoDB" id="333691at2759"/>
<keyword evidence="3" id="KW-0813">Transport</keyword>
<feature type="region of interest" description="Disordered" evidence="9">
    <location>
        <begin position="326"/>
        <end position="423"/>
    </location>
</feature>
<organism evidence="11 12">
    <name type="scientific">Toxoplasma gondii p89</name>
    <dbReference type="NCBI Taxonomy" id="943119"/>
    <lineage>
        <taxon>Eukaryota</taxon>
        <taxon>Sar</taxon>
        <taxon>Alveolata</taxon>
        <taxon>Apicomplexa</taxon>
        <taxon>Conoidasida</taxon>
        <taxon>Coccidia</taxon>
        <taxon>Eucoccidiorida</taxon>
        <taxon>Eimeriorina</taxon>
        <taxon>Sarcocystidae</taxon>
        <taxon>Toxoplasma</taxon>
    </lineage>
</organism>
<keyword evidence="5" id="KW-0653">Protein transport</keyword>
<keyword evidence="6 10" id="KW-1133">Transmembrane helix</keyword>
<dbReference type="GO" id="GO:0005829">
    <property type="term" value="C:cytosol"/>
    <property type="evidence" value="ECO:0007669"/>
    <property type="project" value="GOC"/>
</dbReference>
<feature type="region of interest" description="Disordered" evidence="9">
    <location>
        <begin position="1"/>
        <end position="42"/>
    </location>
</feature>
<feature type="transmembrane region" description="Helical" evidence="10">
    <location>
        <begin position="267"/>
        <end position="285"/>
    </location>
</feature>
<keyword evidence="8 10" id="KW-0472">Membrane</keyword>
<dbReference type="InterPro" id="IPR019185">
    <property type="entry name" value="Integral_membrane_SYS1-rel"/>
</dbReference>
<feature type="compositionally biased region" description="Polar residues" evidence="9">
    <location>
        <begin position="1"/>
        <end position="21"/>
    </location>
</feature>
<evidence type="ECO:0000313" key="12">
    <source>
        <dbReference type="Proteomes" id="UP000028828"/>
    </source>
</evidence>
<dbReference type="GO" id="GO:0000139">
    <property type="term" value="C:Golgi membrane"/>
    <property type="evidence" value="ECO:0007669"/>
    <property type="project" value="UniProtKB-SubCell"/>
</dbReference>
<accession>A0A086KEM2</accession>
<proteinExistence type="inferred from homology"/>
<sequence>MRRPGQTSVLALQNPNPQGSRFRSEGGEMEAAQSPSAGPVEFSPVFSEKTEFLKFSRRSANARVSLSAVGGGPPVYALSSGALYGSETFRPKYVLTQIVVLQSAFYLLYALIALGALTCFVAERGDWMPSLPFTGEEAAGVSSAAAAFPDSAVLGGESETPQRSGTAHSANRAATPVGVDSNGGVSDPQGKSPQSMAQDGAHFFQSRTGGRYRGSGRGLRRAKILFETELYRFATSEGRILLLVLFLTSLAMSYLVFLVVQRTRKCLDFCFSIHFFHLLACWIFGGFPSNSSWWLCSAASATATTALSQYFCRKVEMQDIQLERPPAGHRRFSSEGDSITSIGTDSSDSSGGFYTSGTEPAPERETLDDARVTRELHVASFVGDGNARENPNPKPILVGRSVSVPPVRERSPETGMMGPATQDGIELRLL</sequence>
<evidence type="ECO:0000256" key="2">
    <source>
        <dbReference type="ARBA" id="ARBA00008160"/>
    </source>
</evidence>
<feature type="transmembrane region" description="Helical" evidence="10">
    <location>
        <begin position="98"/>
        <end position="123"/>
    </location>
</feature>
<dbReference type="AlphaFoldDB" id="A0A086KEM2"/>
<protein>
    <submittedName>
        <fullName evidence="11">Putative transmembrane protein</fullName>
    </submittedName>
</protein>